<protein>
    <submittedName>
        <fullName evidence="2">Predicted protein</fullName>
    </submittedName>
</protein>
<sequence length="393" mass="41503">MATLAAAPGARGLAPRSSAKRRRRAPVVRARATTTTTTATDDDDDDRGAESDGPVVAVYWDLDNLRPPSDPASAATMARRLRDAASALGGGALRGDPARASASRVRVFEAFGNDVTLDACRRDATTDALASVGVSVVRARGDGPDAADMAMAAHVLAFARATAARGEGEGEGEGEDGVDAPSEDELRRVVITPRAEEEERYLSDDDAEADARVADLSRRLRDVYDAAAATYDGMRLDRERGVDRVVMLATSDNDLVPVAAAAKALGATVVFCGDFAPVGLNRKSAKRASSRTKRVRRRRADDAREGGVGVTRAYWDALQAATSARPVSRLKLVREVADAAFVWDNTRPFYCDEGGGGGGATQVRGGVVGVWRKRGRGNGVGRWPSLEPVVPAE</sequence>
<dbReference type="Proteomes" id="UP000001876">
    <property type="component" value="Unassembled WGS sequence"/>
</dbReference>
<dbReference type="RefSeq" id="XP_003054901.1">
    <property type="nucleotide sequence ID" value="XM_003054855.1"/>
</dbReference>
<dbReference type="GeneID" id="9680766"/>
<feature type="region of interest" description="Disordered" evidence="1">
    <location>
        <begin position="1"/>
        <end position="52"/>
    </location>
</feature>
<dbReference type="EMBL" id="GG663735">
    <property type="protein sequence ID" value="EEH60153.1"/>
    <property type="molecule type" value="Genomic_DNA"/>
</dbReference>
<dbReference type="AlphaFoldDB" id="C1MH70"/>
<evidence type="ECO:0000313" key="2">
    <source>
        <dbReference type="EMBL" id="EEH60153.1"/>
    </source>
</evidence>
<accession>C1MH70</accession>
<organism evidence="3">
    <name type="scientific">Micromonas pusilla (strain CCMP1545)</name>
    <name type="common">Picoplanktonic green alga</name>
    <dbReference type="NCBI Taxonomy" id="564608"/>
    <lineage>
        <taxon>Eukaryota</taxon>
        <taxon>Viridiplantae</taxon>
        <taxon>Chlorophyta</taxon>
        <taxon>Mamiellophyceae</taxon>
        <taxon>Mamiellales</taxon>
        <taxon>Mamiellaceae</taxon>
        <taxon>Micromonas</taxon>
    </lineage>
</organism>
<dbReference type="KEGG" id="mpp:MICPUCDRAFT_50071"/>
<name>C1MH70_MICPC</name>
<feature type="compositionally biased region" description="Low complexity" evidence="1">
    <location>
        <begin position="27"/>
        <end position="39"/>
    </location>
</feature>
<dbReference type="OMA" id="DASRNEP"/>
<feature type="compositionally biased region" description="Low complexity" evidence="1">
    <location>
        <begin position="1"/>
        <end position="17"/>
    </location>
</feature>
<evidence type="ECO:0000313" key="3">
    <source>
        <dbReference type="Proteomes" id="UP000001876"/>
    </source>
</evidence>
<keyword evidence="3" id="KW-1185">Reference proteome</keyword>
<reference evidence="2 3" key="1">
    <citation type="journal article" date="2009" name="Science">
        <title>Green evolution and dynamic adaptations revealed by genomes of the marine picoeukaryotes Micromonas.</title>
        <authorList>
            <person name="Worden A.Z."/>
            <person name="Lee J.H."/>
            <person name="Mock T."/>
            <person name="Rouze P."/>
            <person name="Simmons M.P."/>
            <person name="Aerts A.L."/>
            <person name="Allen A.E."/>
            <person name="Cuvelier M.L."/>
            <person name="Derelle E."/>
            <person name="Everett M.V."/>
            <person name="Foulon E."/>
            <person name="Grimwood J."/>
            <person name="Gundlach H."/>
            <person name="Henrissat B."/>
            <person name="Napoli C."/>
            <person name="McDonald S.M."/>
            <person name="Parker M.S."/>
            <person name="Rombauts S."/>
            <person name="Salamov A."/>
            <person name="Von Dassow P."/>
            <person name="Badger J.H."/>
            <person name="Coutinho P.M."/>
            <person name="Demir E."/>
            <person name="Dubchak I."/>
            <person name="Gentemann C."/>
            <person name="Eikrem W."/>
            <person name="Gready J.E."/>
            <person name="John U."/>
            <person name="Lanier W."/>
            <person name="Lindquist E.A."/>
            <person name="Lucas S."/>
            <person name="Mayer K.F."/>
            <person name="Moreau H."/>
            <person name="Not F."/>
            <person name="Otillar R."/>
            <person name="Panaud O."/>
            <person name="Pangilinan J."/>
            <person name="Paulsen I."/>
            <person name="Piegu B."/>
            <person name="Poliakov A."/>
            <person name="Robbens S."/>
            <person name="Schmutz J."/>
            <person name="Toulza E."/>
            <person name="Wyss T."/>
            <person name="Zelensky A."/>
            <person name="Zhou K."/>
            <person name="Armbrust E.V."/>
            <person name="Bhattacharya D."/>
            <person name="Goodenough U.W."/>
            <person name="Van de Peer Y."/>
            <person name="Grigoriev I.V."/>
        </authorList>
    </citation>
    <scope>NUCLEOTIDE SEQUENCE [LARGE SCALE GENOMIC DNA]</scope>
    <source>
        <strain evidence="2 3">CCMP1545</strain>
    </source>
</reference>
<gene>
    <name evidence="2" type="ORF">MICPUCDRAFT_50071</name>
</gene>
<proteinExistence type="predicted"/>
<evidence type="ECO:0000256" key="1">
    <source>
        <dbReference type="SAM" id="MobiDB-lite"/>
    </source>
</evidence>